<reference evidence="2 3" key="1">
    <citation type="submission" date="2018-08" db="EMBL/GenBank/DDBJ databases">
        <title>The metabolism and importance of syntrophic acetate oxidation coupled to methane or sulfide production in haloalkaline environments.</title>
        <authorList>
            <person name="Timmers P.H.A."/>
            <person name="Vavourakis C.D."/>
            <person name="Sorokin D.Y."/>
            <person name="Sinninghe Damste J.S."/>
            <person name="Muyzer G."/>
            <person name="Stams A.J.M."/>
            <person name="Plugge C.M."/>
        </authorList>
    </citation>
    <scope>NUCLEOTIDE SEQUENCE [LARGE SCALE GENOMIC DNA]</scope>
    <source>
        <strain evidence="2">MSAO_Arc3</strain>
    </source>
</reference>
<name>A0A424Z3Y9_9EURY</name>
<proteinExistence type="predicted"/>
<dbReference type="InterPro" id="IPR027417">
    <property type="entry name" value="P-loop_NTPase"/>
</dbReference>
<dbReference type="Proteomes" id="UP000284763">
    <property type="component" value="Unassembled WGS sequence"/>
</dbReference>
<organism evidence="2 3">
    <name type="scientific">Methanosalsum natronophilum</name>
    <dbReference type="NCBI Taxonomy" id="768733"/>
    <lineage>
        <taxon>Archaea</taxon>
        <taxon>Methanobacteriati</taxon>
        <taxon>Methanobacteriota</taxon>
        <taxon>Stenosarchaea group</taxon>
        <taxon>Methanomicrobia</taxon>
        <taxon>Methanosarcinales</taxon>
        <taxon>Methanosarcinaceae</taxon>
        <taxon>Methanosalsum</taxon>
    </lineage>
</organism>
<dbReference type="GO" id="GO:0051782">
    <property type="term" value="P:negative regulation of cell division"/>
    <property type="evidence" value="ECO:0007669"/>
    <property type="project" value="TreeGrafter"/>
</dbReference>
<feature type="domain" description="AAA" evidence="1">
    <location>
        <begin position="1"/>
        <end position="123"/>
    </location>
</feature>
<evidence type="ECO:0000313" key="3">
    <source>
        <dbReference type="Proteomes" id="UP000284763"/>
    </source>
</evidence>
<gene>
    <name evidence="2" type="ORF">D5R95_01285</name>
</gene>
<dbReference type="GO" id="GO:0009898">
    <property type="term" value="C:cytoplasmic side of plasma membrane"/>
    <property type="evidence" value="ECO:0007669"/>
    <property type="project" value="TreeGrafter"/>
</dbReference>
<dbReference type="PANTHER" id="PTHR43384:SF10">
    <property type="entry name" value="ATPASE INVOLVED IN CHROMOSOME PARTITIONING, PARA_MIND FAMILY"/>
    <property type="match status" value="1"/>
</dbReference>
<sequence>MGVSLAGLGTRVIVIDADIAMPNVGLLLGEDKINKTYHDYIAGHSSIEEIIYEGPGGLKFIPGSLTLDNIAEIDTTRVVELIDYLKHRFDFILIDTAPGISRETAVVLESADNTFLVVNPEISSVVDSLKIKVYVEMKERSIKGIILNRTNIYQIHSPSEIDESEDEIPDEDIKNILESSIYGRVPEDRIIKKASFQRVPAVLLEPSANASVFFKSIASKIAGYEYDFEYQQKVSDKSSLLKKIISLFSIRKNKNENKN</sequence>
<dbReference type="GO" id="GO:0005524">
    <property type="term" value="F:ATP binding"/>
    <property type="evidence" value="ECO:0007669"/>
    <property type="project" value="TreeGrafter"/>
</dbReference>
<evidence type="ECO:0000259" key="1">
    <source>
        <dbReference type="Pfam" id="PF13614"/>
    </source>
</evidence>
<comment type="caution">
    <text evidence="2">The sequence shown here is derived from an EMBL/GenBank/DDBJ whole genome shotgun (WGS) entry which is preliminary data.</text>
</comment>
<protein>
    <recommendedName>
        <fullName evidence="1">AAA domain-containing protein</fullName>
    </recommendedName>
</protein>
<accession>A0A424Z3Y9</accession>
<dbReference type="PANTHER" id="PTHR43384">
    <property type="entry name" value="SEPTUM SITE-DETERMINING PROTEIN MIND HOMOLOG, CHLOROPLASTIC-RELATED"/>
    <property type="match status" value="1"/>
</dbReference>
<dbReference type="SUPFAM" id="SSF52540">
    <property type="entry name" value="P-loop containing nucleoside triphosphate hydrolases"/>
    <property type="match status" value="1"/>
</dbReference>
<dbReference type="InterPro" id="IPR050625">
    <property type="entry name" value="ParA/MinD_ATPase"/>
</dbReference>
<dbReference type="GO" id="GO:0005829">
    <property type="term" value="C:cytosol"/>
    <property type="evidence" value="ECO:0007669"/>
    <property type="project" value="TreeGrafter"/>
</dbReference>
<dbReference type="EMBL" id="QZAB01000087">
    <property type="protein sequence ID" value="RQD91173.1"/>
    <property type="molecule type" value="Genomic_DNA"/>
</dbReference>
<dbReference type="InterPro" id="IPR025669">
    <property type="entry name" value="AAA_dom"/>
</dbReference>
<dbReference type="Pfam" id="PF13614">
    <property type="entry name" value="AAA_31"/>
    <property type="match status" value="1"/>
</dbReference>
<dbReference type="Gene3D" id="3.40.50.300">
    <property type="entry name" value="P-loop containing nucleotide triphosphate hydrolases"/>
    <property type="match status" value="1"/>
</dbReference>
<dbReference type="AlphaFoldDB" id="A0A424Z3Y9"/>
<dbReference type="GO" id="GO:0016887">
    <property type="term" value="F:ATP hydrolysis activity"/>
    <property type="evidence" value="ECO:0007669"/>
    <property type="project" value="TreeGrafter"/>
</dbReference>
<evidence type="ECO:0000313" key="2">
    <source>
        <dbReference type="EMBL" id="RQD91173.1"/>
    </source>
</evidence>